<accession>A0ABM1ZP05</accession>
<protein>
    <recommendedName>
        <fullName evidence="5">Mitochondrial transcription termination factor</fullName>
    </recommendedName>
</protein>
<dbReference type="PANTHER" id="PTHR15437:SF7">
    <property type="entry name" value="TRANSCRIPTION TERMINATION FACTOR 5, MITOCHONDRIAL"/>
    <property type="match status" value="1"/>
</dbReference>
<sequence length="535" mass="62309">MNKLSLFRTLLSNKLLLNRLSSSETRFANLFDASKFFCPLLDVNEPAMYRYLAKHKYLIDLDPADVRRKIAYFKCLNATTEEILQQPTLFTLHLITLENRTTILRECGFVETLNLMALSKYITIVRQKIKALKNNKLIPPDLNVMEQLSKQFEIEVKVNIDFNEEMHLQTLRELFINAYIRERLQLNDEEINKLWKSYSKIKHKSFGHTQRVVDILEHDLKFSRDKIVRNLYLLHADPENLLRYQEVVPSIAGLDIKEVMLKQPKIAMIPCDSVKQILGYFREFGIGEAGVLKYSTVLTLSPNTVLARMEQLQKTKEFEVLSKHPRITKLIAYQTKAAIRLDYLQQLKVRCASLNVLASHSQNFEKYIRDGYDRNNVKDVAHYLKMVFQRQDNEVVEQLKRHPNWFHVPTVQMQETLDHLKGTGFSMNDIYENVQLLLYPLSRINHKLGKLLECKRAKKKHDELGIELTSVTPTQMLSLCLYAIELDFHFTGDGIWPEQVQHSDSSTGTNIELPKSLSKDYKFGKKPSAQKKMST</sequence>
<evidence type="ECO:0000313" key="3">
    <source>
        <dbReference type="EnsemblMetazoa" id="AALFPA23_020295.P29943"/>
    </source>
</evidence>
<evidence type="ECO:0000313" key="4">
    <source>
        <dbReference type="Proteomes" id="UP000069940"/>
    </source>
</evidence>
<dbReference type="SMART" id="SM00733">
    <property type="entry name" value="Mterf"/>
    <property type="match status" value="4"/>
</dbReference>
<dbReference type="Proteomes" id="UP000069940">
    <property type="component" value="Unassembled WGS sequence"/>
</dbReference>
<evidence type="ECO:0000256" key="2">
    <source>
        <dbReference type="ARBA" id="ARBA00022946"/>
    </source>
</evidence>
<reference evidence="3" key="2">
    <citation type="submission" date="2025-05" db="UniProtKB">
        <authorList>
            <consortium name="EnsemblMetazoa"/>
        </authorList>
    </citation>
    <scope>IDENTIFICATION</scope>
    <source>
        <strain evidence="3">Foshan</strain>
    </source>
</reference>
<dbReference type="RefSeq" id="XP_019560477.3">
    <property type="nucleotide sequence ID" value="XM_019704932.3"/>
</dbReference>
<dbReference type="InterPro" id="IPR003690">
    <property type="entry name" value="MTERF"/>
</dbReference>
<dbReference type="EnsemblMetazoa" id="AALFPA23_020295.R29943">
    <property type="protein sequence ID" value="AALFPA23_020295.P29943"/>
    <property type="gene ID" value="AALFPA23_020295"/>
</dbReference>
<comment type="similarity">
    <text evidence="1">Belongs to the mTERF family.</text>
</comment>
<keyword evidence="2" id="KW-0809">Transit peptide</keyword>
<evidence type="ECO:0000256" key="1">
    <source>
        <dbReference type="ARBA" id="ARBA00007692"/>
    </source>
</evidence>
<dbReference type="InterPro" id="IPR038538">
    <property type="entry name" value="MTERF_sf"/>
</dbReference>
<organism evidence="3 4">
    <name type="scientific">Aedes albopictus</name>
    <name type="common">Asian tiger mosquito</name>
    <name type="synonym">Stegomyia albopicta</name>
    <dbReference type="NCBI Taxonomy" id="7160"/>
    <lineage>
        <taxon>Eukaryota</taxon>
        <taxon>Metazoa</taxon>
        <taxon>Ecdysozoa</taxon>
        <taxon>Arthropoda</taxon>
        <taxon>Hexapoda</taxon>
        <taxon>Insecta</taxon>
        <taxon>Pterygota</taxon>
        <taxon>Neoptera</taxon>
        <taxon>Endopterygota</taxon>
        <taxon>Diptera</taxon>
        <taxon>Nematocera</taxon>
        <taxon>Culicoidea</taxon>
        <taxon>Culicidae</taxon>
        <taxon>Culicinae</taxon>
        <taxon>Aedini</taxon>
        <taxon>Aedes</taxon>
        <taxon>Stegomyia</taxon>
    </lineage>
</organism>
<dbReference type="PANTHER" id="PTHR15437">
    <property type="entry name" value="TRANSCRIPTION TERMINATION FACTOR, MITOCHONDRIAL"/>
    <property type="match status" value="1"/>
</dbReference>
<reference evidence="4" key="1">
    <citation type="journal article" date="2015" name="Proc. Natl. Acad. Sci. U.S.A.">
        <title>Genome sequence of the Asian Tiger mosquito, Aedes albopictus, reveals insights into its biology, genetics, and evolution.</title>
        <authorList>
            <person name="Chen X.G."/>
            <person name="Jiang X."/>
            <person name="Gu J."/>
            <person name="Xu M."/>
            <person name="Wu Y."/>
            <person name="Deng Y."/>
            <person name="Zhang C."/>
            <person name="Bonizzoni M."/>
            <person name="Dermauw W."/>
            <person name="Vontas J."/>
            <person name="Armbruster P."/>
            <person name="Huang X."/>
            <person name="Yang Y."/>
            <person name="Zhang H."/>
            <person name="He W."/>
            <person name="Peng H."/>
            <person name="Liu Y."/>
            <person name="Wu K."/>
            <person name="Chen J."/>
            <person name="Lirakis M."/>
            <person name="Topalis P."/>
            <person name="Van Leeuwen T."/>
            <person name="Hall A.B."/>
            <person name="Jiang X."/>
            <person name="Thorpe C."/>
            <person name="Mueller R.L."/>
            <person name="Sun C."/>
            <person name="Waterhouse R.M."/>
            <person name="Yan G."/>
            <person name="Tu Z.J."/>
            <person name="Fang X."/>
            <person name="James A.A."/>
        </authorList>
    </citation>
    <scope>NUCLEOTIDE SEQUENCE [LARGE SCALE GENOMIC DNA]</scope>
    <source>
        <strain evidence="4">Foshan</strain>
    </source>
</reference>
<name>A0ABM1ZP05_AEDAL</name>
<keyword evidence="4" id="KW-1185">Reference proteome</keyword>
<proteinExistence type="inferred from homology"/>
<evidence type="ECO:0008006" key="5">
    <source>
        <dbReference type="Google" id="ProtNLM"/>
    </source>
</evidence>
<dbReference type="GeneID" id="109429093"/>
<dbReference type="Gene3D" id="1.25.70.10">
    <property type="entry name" value="Transcription termination factor 3, mitochondrial"/>
    <property type="match status" value="1"/>
</dbReference>